<name>A0ABN9TG08_9DINO</name>
<keyword evidence="3" id="KW-1185">Reference proteome</keyword>
<gene>
    <name evidence="2" type="ORF">PCOR1329_LOCUS38786</name>
</gene>
<accession>A0ABN9TG08</accession>
<evidence type="ECO:0000313" key="2">
    <source>
        <dbReference type="EMBL" id="CAK0844764.1"/>
    </source>
</evidence>
<organism evidence="2 3">
    <name type="scientific">Prorocentrum cordatum</name>
    <dbReference type="NCBI Taxonomy" id="2364126"/>
    <lineage>
        <taxon>Eukaryota</taxon>
        <taxon>Sar</taxon>
        <taxon>Alveolata</taxon>
        <taxon>Dinophyceae</taxon>
        <taxon>Prorocentrales</taxon>
        <taxon>Prorocentraceae</taxon>
        <taxon>Prorocentrum</taxon>
    </lineage>
</organism>
<sequence length="145" mass="15074">MGVPERAHGGQEVGLRLVLTTAQFVLANQGQACTGKVPAGSVTATERVGDSAACSTDHPDQDGPRAQQKLAEDVLENHCQPAAPDCAGGAPYSQKTSVDALSAKGANSVRLTRTQRRRMQRKGLESQSGRDSPEPIVGEAGTAQP</sequence>
<reference evidence="2" key="1">
    <citation type="submission" date="2023-10" db="EMBL/GenBank/DDBJ databases">
        <authorList>
            <person name="Chen Y."/>
            <person name="Shah S."/>
            <person name="Dougan E. K."/>
            <person name="Thang M."/>
            <person name="Chan C."/>
        </authorList>
    </citation>
    <scope>NUCLEOTIDE SEQUENCE [LARGE SCALE GENOMIC DNA]</scope>
</reference>
<dbReference type="EMBL" id="CAUYUJ010014692">
    <property type="protein sequence ID" value="CAK0844764.1"/>
    <property type="molecule type" value="Genomic_DNA"/>
</dbReference>
<protein>
    <submittedName>
        <fullName evidence="2">Uncharacterized protein</fullName>
    </submittedName>
</protein>
<feature type="region of interest" description="Disordered" evidence="1">
    <location>
        <begin position="82"/>
        <end position="145"/>
    </location>
</feature>
<dbReference type="Proteomes" id="UP001189429">
    <property type="component" value="Unassembled WGS sequence"/>
</dbReference>
<evidence type="ECO:0000313" key="3">
    <source>
        <dbReference type="Proteomes" id="UP001189429"/>
    </source>
</evidence>
<comment type="caution">
    <text evidence="2">The sequence shown here is derived from an EMBL/GenBank/DDBJ whole genome shotgun (WGS) entry which is preliminary data.</text>
</comment>
<evidence type="ECO:0000256" key="1">
    <source>
        <dbReference type="SAM" id="MobiDB-lite"/>
    </source>
</evidence>
<feature type="region of interest" description="Disordered" evidence="1">
    <location>
        <begin position="48"/>
        <end position="67"/>
    </location>
</feature>
<proteinExistence type="predicted"/>